<dbReference type="FunFam" id="3.30.930.10:FF:000022">
    <property type="entry name" value="Phenylalanine--tRNA ligase beta subunit"/>
    <property type="match status" value="1"/>
</dbReference>
<dbReference type="SMART" id="SM00873">
    <property type="entry name" value="B3_4"/>
    <property type="match status" value="1"/>
</dbReference>
<dbReference type="SUPFAM" id="SSF50249">
    <property type="entry name" value="Nucleic acid-binding proteins"/>
    <property type="match status" value="1"/>
</dbReference>
<keyword evidence="12 15" id="KW-0648">Protein biosynthesis</keyword>
<dbReference type="GO" id="GO:0009328">
    <property type="term" value="C:phenylalanine-tRNA ligase complex"/>
    <property type="evidence" value="ECO:0007669"/>
    <property type="project" value="TreeGrafter"/>
</dbReference>
<dbReference type="InterPro" id="IPR033714">
    <property type="entry name" value="tRNA_bind_bactPheRS"/>
</dbReference>
<dbReference type="InterPro" id="IPR020825">
    <property type="entry name" value="Phe-tRNA_synthase-like_B3/B4"/>
</dbReference>
<feature type="domain" description="B5" evidence="19">
    <location>
        <begin position="403"/>
        <end position="479"/>
    </location>
</feature>
<dbReference type="InterPro" id="IPR009061">
    <property type="entry name" value="DNA-bd_dom_put_sf"/>
</dbReference>
<dbReference type="PROSITE" id="PS51483">
    <property type="entry name" value="B5"/>
    <property type="match status" value="1"/>
</dbReference>
<accession>A0AAU9C3D7</accession>
<keyword evidence="5 16" id="KW-0820">tRNA-binding</keyword>
<dbReference type="AlphaFoldDB" id="A0AAU9C3D7"/>
<proteinExistence type="inferred from homology"/>
<evidence type="ECO:0000313" key="21">
    <source>
        <dbReference type="Proteomes" id="UP001321450"/>
    </source>
</evidence>
<evidence type="ECO:0000256" key="8">
    <source>
        <dbReference type="ARBA" id="ARBA00022741"/>
    </source>
</evidence>
<dbReference type="Gene3D" id="3.30.56.10">
    <property type="match status" value="2"/>
</dbReference>
<dbReference type="Pfam" id="PF03483">
    <property type="entry name" value="B3_4"/>
    <property type="match status" value="1"/>
</dbReference>
<evidence type="ECO:0000259" key="17">
    <source>
        <dbReference type="PROSITE" id="PS50886"/>
    </source>
</evidence>
<dbReference type="Gene3D" id="2.40.50.140">
    <property type="entry name" value="Nucleic acid-binding proteins"/>
    <property type="match status" value="1"/>
</dbReference>
<dbReference type="GO" id="GO:0005524">
    <property type="term" value="F:ATP binding"/>
    <property type="evidence" value="ECO:0007669"/>
    <property type="project" value="UniProtKB-UniRule"/>
</dbReference>
<dbReference type="FunFam" id="3.50.40.10:FF:000001">
    <property type="entry name" value="Phenylalanine--tRNA ligase beta subunit"/>
    <property type="match status" value="1"/>
</dbReference>
<dbReference type="GO" id="GO:0006432">
    <property type="term" value="P:phenylalanyl-tRNA aminoacylation"/>
    <property type="evidence" value="ECO:0007669"/>
    <property type="project" value="UniProtKB-UniRule"/>
</dbReference>
<gene>
    <name evidence="15" type="primary">pheT</name>
    <name evidence="20" type="ORF">MIN45_P0279</name>
</gene>
<evidence type="ECO:0000256" key="5">
    <source>
        <dbReference type="ARBA" id="ARBA00022555"/>
    </source>
</evidence>
<feature type="domain" description="TRNA-binding" evidence="17">
    <location>
        <begin position="39"/>
        <end position="148"/>
    </location>
</feature>
<dbReference type="NCBIfam" id="NF045760">
    <property type="entry name" value="YtpR"/>
    <property type="match status" value="1"/>
</dbReference>
<evidence type="ECO:0000256" key="4">
    <source>
        <dbReference type="ARBA" id="ARBA00022490"/>
    </source>
</evidence>
<comment type="cofactor">
    <cofactor evidence="15">
        <name>Mg(2+)</name>
        <dbReference type="ChEBI" id="CHEBI:18420"/>
    </cofactor>
    <text evidence="15">Binds 2 magnesium ions per tetramer.</text>
</comment>
<dbReference type="Gene3D" id="3.30.70.380">
    <property type="entry name" value="Ferrodoxin-fold anticodon-binding domain"/>
    <property type="match status" value="1"/>
</dbReference>
<keyword evidence="8 15" id="KW-0547">Nucleotide-binding</keyword>
<comment type="subunit">
    <text evidence="3 15">Tetramer of two alpha and two beta subunits.</text>
</comment>
<evidence type="ECO:0000259" key="19">
    <source>
        <dbReference type="PROSITE" id="PS51483"/>
    </source>
</evidence>
<evidence type="ECO:0000256" key="14">
    <source>
        <dbReference type="ARBA" id="ARBA00049255"/>
    </source>
</evidence>
<dbReference type="FunFam" id="3.30.56.10:FF:000002">
    <property type="entry name" value="Phenylalanine--tRNA ligase beta subunit"/>
    <property type="match status" value="1"/>
</dbReference>
<evidence type="ECO:0000256" key="3">
    <source>
        <dbReference type="ARBA" id="ARBA00011209"/>
    </source>
</evidence>
<dbReference type="Pfam" id="PF01588">
    <property type="entry name" value="tRNA_bind"/>
    <property type="match status" value="1"/>
</dbReference>
<dbReference type="InterPro" id="IPR045060">
    <property type="entry name" value="Phe-tRNA-ligase_IIc_bsu"/>
</dbReference>
<evidence type="ECO:0000256" key="11">
    <source>
        <dbReference type="ARBA" id="ARBA00022884"/>
    </source>
</evidence>
<dbReference type="InterPro" id="IPR005146">
    <property type="entry name" value="B3/B4_tRNA-bd"/>
</dbReference>
<protein>
    <recommendedName>
        <fullName evidence="15">Phenylalanine--tRNA ligase beta subunit</fullName>
        <ecNumber evidence="15">6.1.1.20</ecNumber>
    </recommendedName>
    <alternativeName>
        <fullName evidence="15">Phenylalanyl-tRNA synthetase beta subunit</fullName>
        <shortName evidence="15">PheRS</shortName>
    </alternativeName>
</protein>
<dbReference type="Pfam" id="PF17759">
    <property type="entry name" value="tRNA_synthFbeta"/>
    <property type="match status" value="1"/>
</dbReference>
<feature type="binding site" evidence="15">
    <location>
        <position position="466"/>
    </location>
    <ligand>
        <name>Mg(2+)</name>
        <dbReference type="ChEBI" id="CHEBI:18420"/>
        <note>shared with alpha subunit</note>
    </ligand>
</feature>
<dbReference type="Gene3D" id="3.50.40.10">
    <property type="entry name" value="Phenylalanyl-trna Synthetase, Chain B, domain 3"/>
    <property type="match status" value="1"/>
</dbReference>
<keyword evidence="6 15" id="KW-0436">Ligase</keyword>
<dbReference type="SUPFAM" id="SSF55681">
    <property type="entry name" value="Class II aaRS and biotin synthetases"/>
    <property type="match status" value="1"/>
</dbReference>
<dbReference type="InterPro" id="IPR004532">
    <property type="entry name" value="Phe-tRNA-ligase_IIc_bsu_bact"/>
</dbReference>
<keyword evidence="7 15" id="KW-0479">Metal-binding</keyword>
<keyword evidence="4 15" id="KW-0963">Cytoplasm</keyword>
<evidence type="ECO:0000256" key="13">
    <source>
        <dbReference type="ARBA" id="ARBA00023146"/>
    </source>
</evidence>
<keyword evidence="13 15" id="KW-0030">Aminoacyl-tRNA synthetase</keyword>
<dbReference type="GO" id="GO:0000049">
    <property type="term" value="F:tRNA binding"/>
    <property type="evidence" value="ECO:0007669"/>
    <property type="project" value="UniProtKB-UniRule"/>
</dbReference>
<dbReference type="InterPro" id="IPR045864">
    <property type="entry name" value="aa-tRNA-synth_II/BPL/LPL"/>
</dbReference>
<dbReference type="InterPro" id="IPR041616">
    <property type="entry name" value="PheRS_beta_core"/>
</dbReference>
<evidence type="ECO:0000256" key="10">
    <source>
        <dbReference type="ARBA" id="ARBA00022842"/>
    </source>
</evidence>
<dbReference type="InterPro" id="IPR036690">
    <property type="entry name" value="Fdx_antiC-bd_sf"/>
</dbReference>
<dbReference type="PANTHER" id="PTHR10947">
    <property type="entry name" value="PHENYLALANYL-TRNA SYNTHETASE BETA CHAIN AND LEUCINE-RICH REPEAT-CONTAINING PROTEIN 47"/>
    <property type="match status" value="1"/>
</dbReference>
<keyword evidence="10 15" id="KW-0460">Magnesium</keyword>
<reference evidence="21" key="1">
    <citation type="journal article" date="2024" name="Int. J. Syst. Evol. Microbiol.">
        <title>Methylomarinovum tepidoasis sp. nov., a moderately thermophilic methanotroph of the family Methylothermaceae isolated from a deep-sea hydrothermal field.</title>
        <authorList>
            <person name="Hirayama H."/>
            <person name="Takaki Y."/>
            <person name="Abe M."/>
            <person name="Miyazaki M."/>
            <person name="Uematsu K."/>
            <person name="Matsui Y."/>
            <person name="Takai K."/>
        </authorList>
    </citation>
    <scope>NUCLEOTIDE SEQUENCE [LARGE SCALE GENOMIC DNA]</scope>
    <source>
        <strain evidence="21">IN45</strain>
    </source>
</reference>
<organism evidence="20 21">
    <name type="scientific">Methylomarinovum tepidoasis</name>
    <dbReference type="NCBI Taxonomy" id="2840183"/>
    <lineage>
        <taxon>Bacteria</taxon>
        <taxon>Pseudomonadati</taxon>
        <taxon>Pseudomonadota</taxon>
        <taxon>Gammaproteobacteria</taxon>
        <taxon>Methylococcales</taxon>
        <taxon>Methylothermaceae</taxon>
        <taxon>Methylomarinovum</taxon>
    </lineage>
</organism>
<evidence type="ECO:0000256" key="2">
    <source>
        <dbReference type="ARBA" id="ARBA00008653"/>
    </source>
</evidence>
<evidence type="ECO:0000256" key="6">
    <source>
        <dbReference type="ARBA" id="ARBA00022598"/>
    </source>
</evidence>
<evidence type="ECO:0000313" key="20">
    <source>
        <dbReference type="EMBL" id="BCX87912.1"/>
    </source>
</evidence>
<dbReference type="SUPFAM" id="SSF46955">
    <property type="entry name" value="Putative DNA-binding domain"/>
    <property type="match status" value="1"/>
</dbReference>
<dbReference type="CDD" id="cd00769">
    <property type="entry name" value="PheRS_beta_core"/>
    <property type="match status" value="1"/>
</dbReference>
<dbReference type="RefSeq" id="WP_286292909.1">
    <property type="nucleotide sequence ID" value="NZ_AP024718.1"/>
</dbReference>
<dbReference type="InterPro" id="IPR012340">
    <property type="entry name" value="NA-bd_OB-fold"/>
</dbReference>
<feature type="binding site" evidence="15">
    <location>
        <position position="467"/>
    </location>
    <ligand>
        <name>Mg(2+)</name>
        <dbReference type="ChEBI" id="CHEBI:18420"/>
        <note>shared with alpha subunit</note>
    </ligand>
</feature>
<dbReference type="PROSITE" id="PS51447">
    <property type="entry name" value="FDX_ACB"/>
    <property type="match status" value="1"/>
</dbReference>
<keyword evidence="21" id="KW-1185">Reference proteome</keyword>
<dbReference type="Proteomes" id="UP001321450">
    <property type="component" value="Chromosome"/>
</dbReference>
<dbReference type="InterPro" id="IPR005121">
    <property type="entry name" value="Fdx_antiC-bd"/>
</dbReference>
<feature type="binding site" evidence="15">
    <location>
        <position position="463"/>
    </location>
    <ligand>
        <name>Mg(2+)</name>
        <dbReference type="ChEBI" id="CHEBI:18420"/>
        <note>shared with alpha subunit</note>
    </ligand>
</feature>
<name>A0AAU9C3D7_9GAMM</name>
<keyword evidence="11 16" id="KW-0694">RNA-binding</keyword>
<evidence type="ECO:0000256" key="9">
    <source>
        <dbReference type="ARBA" id="ARBA00022840"/>
    </source>
</evidence>
<dbReference type="NCBIfam" id="TIGR00472">
    <property type="entry name" value="pheT_bact"/>
    <property type="match status" value="1"/>
</dbReference>
<dbReference type="SUPFAM" id="SSF54991">
    <property type="entry name" value="Anticodon-binding domain of PheRS"/>
    <property type="match status" value="1"/>
</dbReference>
<evidence type="ECO:0000259" key="18">
    <source>
        <dbReference type="PROSITE" id="PS51447"/>
    </source>
</evidence>
<dbReference type="HAMAP" id="MF_00283">
    <property type="entry name" value="Phe_tRNA_synth_beta1"/>
    <property type="match status" value="1"/>
</dbReference>
<dbReference type="PANTHER" id="PTHR10947:SF0">
    <property type="entry name" value="PHENYLALANINE--TRNA LIGASE BETA SUBUNIT"/>
    <property type="match status" value="1"/>
</dbReference>
<dbReference type="InterPro" id="IPR002547">
    <property type="entry name" value="tRNA-bd_dom"/>
</dbReference>
<dbReference type="CDD" id="cd02796">
    <property type="entry name" value="tRNA_bind_bactPheRS"/>
    <property type="match status" value="1"/>
</dbReference>
<comment type="similarity">
    <text evidence="2 15">Belongs to the phenylalanyl-tRNA synthetase beta subunit family. Type 1 subfamily.</text>
</comment>
<dbReference type="KEGG" id="meiy:MIN45_P0279"/>
<dbReference type="GO" id="GO:0000287">
    <property type="term" value="F:magnesium ion binding"/>
    <property type="evidence" value="ECO:0007669"/>
    <property type="project" value="UniProtKB-UniRule"/>
</dbReference>
<dbReference type="SUPFAM" id="SSF56037">
    <property type="entry name" value="PheT/TilS domain"/>
    <property type="match status" value="1"/>
</dbReference>
<sequence length="796" mass="87881">MRFSEAWLREHVNPPVDTARLVEQLTMAGLEVDAVEPAAPPFSGVVVAEVVAVEPHPNADRLRVCRVSVGRGESLQIVCGAPNVHPGMRAPLATIGAVLPGGFKIRKSKLRGVESFGMLCSAKELGLAEAAEGLWELPADAPVGEDLRVWLQLDDQVIEVDLTPNRADCLSVEGVAREVAVLNRIDWRLRAVEPVPACHRDVLPVEVAAEARAACPRYLGRLIKGIDPQAPTPMWMQERLRRSGLRSLGAVVDITNYVLLELGQPLHAFDAAGIEDGIRVRQAKAGEKLALLNDQEITLTGDELVIADARRPLALAGIMGGRDSAVNDGSADIFLECAFFAPEAIMGKARRHGLHTDSSHRFERGVDPQLQPRAIEYATRLIVEIAGGEPGPVVEVLAAEHLPQRSPIRLRRRRISRLLGMDFEAAEVEEILRRLGMEIAPAAEDEWQVTAPSFRFDIHIEADLIEELARIAGYQNLPVRAPRLPMTLQPVPEGRLPLARVRALLGDRDYRETITYSFVDRALQEMLAPDLTPVVLANPLSADMAVMRTTLWTGLLQALRHNLNRQQSRVRLFEAGLRFHREGEDIRQEKMLAVIACGPVWPEQWGVKARPLDFYDLKGDVEALLSATGRWDFTFEARRHPALHPGQSAALVETATGRVVGWLGMLHPQIAEMLGIETNVFLFEMAQAVLEDRKVPVFRPLSRFPSVRRDLAIVVEEEVPAGAVVAAVREAAGEWLVDVILFDVYHGAGLEAGEKSLALGLVLQHPERTLTDEEVDRTVTRVIETLRQRFAAKLRS</sequence>
<evidence type="ECO:0000256" key="12">
    <source>
        <dbReference type="ARBA" id="ARBA00022917"/>
    </source>
</evidence>
<feature type="domain" description="FDX-ACB" evidence="18">
    <location>
        <begin position="702"/>
        <end position="795"/>
    </location>
</feature>
<dbReference type="SMART" id="SM00896">
    <property type="entry name" value="FDX-ACB"/>
    <property type="match status" value="1"/>
</dbReference>
<comment type="catalytic activity">
    <reaction evidence="14 15">
        <text>tRNA(Phe) + L-phenylalanine + ATP = L-phenylalanyl-tRNA(Phe) + AMP + diphosphate + H(+)</text>
        <dbReference type="Rhea" id="RHEA:19413"/>
        <dbReference type="Rhea" id="RHEA-COMP:9668"/>
        <dbReference type="Rhea" id="RHEA-COMP:9699"/>
        <dbReference type="ChEBI" id="CHEBI:15378"/>
        <dbReference type="ChEBI" id="CHEBI:30616"/>
        <dbReference type="ChEBI" id="CHEBI:33019"/>
        <dbReference type="ChEBI" id="CHEBI:58095"/>
        <dbReference type="ChEBI" id="CHEBI:78442"/>
        <dbReference type="ChEBI" id="CHEBI:78531"/>
        <dbReference type="ChEBI" id="CHEBI:456215"/>
        <dbReference type="EC" id="6.1.1.20"/>
    </reaction>
</comment>
<evidence type="ECO:0000256" key="15">
    <source>
        <dbReference type="HAMAP-Rule" id="MF_00283"/>
    </source>
</evidence>
<evidence type="ECO:0000256" key="1">
    <source>
        <dbReference type="ARBA" id="ARBA00004496"/>
    </source>
</evidence>
<keyword evidence="9 15" id="KW-0067">ATP-binding</keyword>
<dbReference type="GO" id="GO:0004826">
    <property type="term" value="F:phenylalanine-tRNA ligase activity"/>
    <property type="evidence" value="ECO:0007669"/>
    <property type="project" value="UniProtKB-UniRule"/>
</dbReference>
<dbReference type="SMART" id="SM00874">
    <property type="entry name" value="B5"/>
    <property type="match status" value="1"/>
</dbReference>
<dbReference type="FunFam" id="3.30.70.380:FF:000001">
    <property type="entry name" value="Phenylalanine--tRNA ligase beta subunit"/>
    <property type="match status" value="1"/>
</dbReference>
<evidence type="ECO:0000256" key="7">
    <source>
        <dbReference type="ARBA" id="ARBA00022723"/>
    </source>
</evidence>
<evidence type="ECO:0000256" key="16">
    <source>
        <dbReference type="PROSITE-ProRule" id="PRU00209"/>
    </source>
</evidence>
<dbReference type="PROSITE" id="PS50886">
    <property type="entry name" value="TRBD"/>
    <property type="match status" value="1"/>
</dbReference>
<dbReference type="FunFam" id="2.40.50.140:FF:000045">
    <property type="entry name" value="Phenylalanine--tRNA ligase beta subunit"/>
    <property type="match status" value="1"/>
</dbReference>
<comment type="subcellular location">
    <subcellularLocation>
        <location evidence="1 15">Cytoplasm</location>
    </subcellularLocation>
</comment>
<dbReference type="Pfam" id="PF03147">
    <property type="entry name" value="FDX-ACB"/>
    <property type="match status" value="1"/>
</dbReference>
<dbReference type="Pfam" id="PF03484">
    <property type="entry name" value="B5"/>
    <property type="match status" value="1"/>
</dbReference>
<dbReference type="EMBL" id="AP024718">
    <property type="protein sequence ID" value="BCX87912.1"/>
    <property type="molecule type" value="Genomic_DNA"/>
</dbReference>
<dbReference type="EC" id="6.1.1.20" evidence="15"/>
<dbReference type="InterPro" id="IPR005147">
    <property type="entry name" value="tRNA_synthase_B5-dom"/>
</dbReference>
<dbReference type="Gene3D" id="3.30.930.10">
    <property type="entry name" value="Bira Bifunctional Protein, Domain 2"/>
    <property type="match status" value="1"/>
</dbReference>
<feature type="binding site" evidence="15">
    <location>
        <position position="457"/>
    </location>
    <ligand>
        <name>Mg(2+)</name>
        <dbReference type="ChEBI" id="CHEBI:18420"/>
        <note>shared with alpha subunit</note>
    </ligand>
</feature>